<feature type="domain" description="CENP-V/GFA" evidence="5">
    <location>
        <begin position="9"/>
        <end position="95"/>
    </location>
</feature>
<keyword evidence="4" id="KW-0456">Lyase</keyword>
<dbReference type="HOGENOM" id="CLU_055491_3_3_1"/>
<evidence type="ECO:0000256" key="3">
    <source>
        <dbReference type="ARBA" id="ARBA00022833"/>
    </source>
</evidence>
<evidence type="ECO:0000256" key="1">
    <source>
        <dbReference type="ARBA" id="ARBA00005495"/>
    </source>
</evidence>
<dbReference type="InterPro" id="IPR006913">
    <property type="entry name" value="CENP-V/GFA"/>
</dbReference>
<sequence length="110" mass="12176">MLIAHLNSHNCRRAGGSSSVNYVIDPGELQLNDPHASLSTYFDRNTTSGNTITRRFCGSCGSPISTQTPQYPDKIIIKASLFDSMSTPAVEAFIQRREAWMKPIDDAQQK</sequence>
<comment type="similarity">
    <text evidence="1">Belongs to the Gfa family.</text>
</comment>
<dbReference type="AlphaFoldDB" id="K2RN98"/>
<dbReference type="STRING" id="1126212.K2RN98"/>
<dbReference type="OrthoDB" id="2212170at2759"/>
<reference evidence="6 7" key="1">
    <citation type="journal article" date="2012" name="BMC Genomics">
        <title>Tools to kill: Genome of one of the most destructive plant pathogenic fungi Macrophomina phaseolina.</title>
        <authorList>
            <person name="Islam M.S."/>
            <person name="Haque M.S."/>
            <person name="Islam M.M."/>
            <person name="Emdad E.M."/>
            <person name="Halim A."/>
            <person name="Hossen Q.M.M."/>
            <person name="Hossain M.Z."/>
            <person name="Ahmed B."/>
            <person name="Rahim S."/>
            <person name="Rahman M.S."/>
            <person name="Alam M.M."/>
            <person name="Hou S."/>
            <person name="Wan X."/>
            <person name="Saito J.A."/>
            <person name="Alam M."/>
        </authorList>
    </citation>
    <scope>NUCLEOTIDE SEQUENCE [LARGE SCALE GENOMIC DNA]</scope>
    <source>
        <strain evidence="6 7">MS6</strain>
    </source>
</reference>
<dbReference type="Pfam" id="PF04828">
    <property type="entry name" value="GFA"/>
    <property type="match status" value="1"/>
</dbReference>
<dbReference type="PANTHER" id="PTHR33337">
    <property type="entry name" value="GFA DOMAIN-CONTAINING PROTEIN"/>
    <property type="match status" value="1"/>
</dbReference>
<evidence type="ECO:0000256" key="4">
    <source>
        <dbReference type="ARBA" id="ARBA00023239"/>
    </source>
</evidence>
<dbReference type="VEuPathDB" id="FungiDB:MPH_08533"/>
<proteinExistence type="inferred from homology"/>
<evidence type="ECO:0000259" key="5">
    <source>
        <dbReference type="Pfam" id="PF04828"/>
    </source>
</evidence>
<dbReference type="Proteomes" id="UP000007129">
    <property type="component" value="Unassembled WGS sequence"/>
</dbReference>
<keyword evidence="2" id="KW-0479">Metal-binding</keyword>
<name>K2RN98_MACPH</name>
<dbReference type="PANTHER" id="PTHR33337:SF40">
    <property type="entry name" value="CENP-V_GFA DOMAIN-CONTAINING PROTEIN-RELATED"/>
    <property type="match status" value="1"/>
</dbReference>
<dbReference type="GO" id="GO:0046872">
    <property type="term" value="F:metal ion binding"/>
    <property type="evidence" value="ECO:0007669"/>
    <property type="project" value="UniProtKB-KW"/>
</dbReference>
<dbReference type="EMBL" id="AHHD01000360">
    <property type="protein sequence ID" value="EKG14292.1"/>
    <property type="molecule type" value="Genomic_DNA"/>
</dbReference>
<dbReference type="GO" id="GO:0016846">
    <property type="term" value="F:carbon-sulfur lyase activity"/>
    <property type="evidence" value="ECO:0007669"/>
    <property type="project" value="InterPro"/>
</dbReference>
<keyword evidence="3" id="KW-0862">Zinc</keyword>
<evidence type="ECO:0000313" key="7">
    <source>
        <dbReference type="Proteomes" id="UP000007129"/>
    </source>
</evidence>
<gene>
    <name evidence="6" type="ORF">MPH_08533</name>
</gene>
<dbReference type="InParanoid" id="K2RN98"/>
<evidence type="ECO:0000256" key="2">
    <source>
        <dbReference type="ARBA" id="ARBA00022723"/>
    </source>
</evidence>
<accession>K2RN98</accession>
<dbReference type="InterPro" id="IPR011057">
    <property type="entry name" value="Mss4-like_sf"/>
</dbReference>
<organism evidence="6 7">
    <name type="scientific">Macrophomina phaseolina (strain MS6)</name>
    <name type="common">Charcoal rot fungus</name>
    <dbReference type="NCBI Taxonomy" id="1126212"/>
    <lineage>
        <taxon>Eukaryota</taxon>
        <taxon>Fungi</taxon>
        <taxon>Dikarya</taxon>
        <taxon>Ascomycota</taxon>
        <taxon>Pezizomycotina</taxon>
        <taxon>Dothideomycetes</taxon>
        <taxon>Dothideomycetes incertae sedis</taxon>
        <taxon>Botryosphaeriales</taxon>
        <taxon>Botryosphaeriaceae</taxon>
        <taxon>Macrophomina</taxon>
    </lineage>
</organism>
<dbReference type="SUPFAM" id="SSF51316">
    <property type="entry name" value="Mss4-like"/>
    <property type="match status" value="1"/>
</dbReference>
<dbReference type="Gene3D" id="3.90.1590.10">
    <property type="entry name" value="glutathione-dependent formaldehyde- activating enzyme (gfa)"/>
    <property type="match status" value="1"/>
</dbReference>
<comment type="caution">
    <text evidence="6">The sequence shown here is derived from an EMBL/GenBank/DDBJ whole genome shotgun (WGS) entry which is preliminary data.</text>
</comment>
<protein>
    <submittedName>
        <fullName evidence="6">Glutathione-dependent formaldehyde-activating family GFA</fullName>
    </submittedName>
</protein>
<dbReference type="eggNOG" id="ENOG502SA0M">
    <property type="taxonomic scope" value="Eukaryota"/>
</dbReference>
<evidence type="ECO:0000313" key="6">
    <source>
        <dbReference type="EMBL" id="EKG14292.1"/>
    </source>
</evidence>